<dbReference type="Proteomes" id="UP000035909">
    <property type="component" value="Unassembled WGS sequence"/>
</dbReference>
<evidence type="ECO:0000259" key="5">
    <source>
        <dbReference type="Pfam" id="PF25989"/>
    </source>
</evidence>
<dbReference type="InterPro" id="IPR058624">
    <property type="entry name" value="MdtA-like_HH"/>
</dbReference>
<organism evidence="6 7">
    <name type="scientific">Photobacterium ganghwense</name>
    <dbReference type="NCBI Taxonomy" id="320778"/>
    <lineage>
        <taxon>Bacteria</taxon>
        <taxon>Pseudomonadati</taxon>
        <taxon>Pseudomonadota</taxon>
        <taxon>Gammaproteobacteria</taxon>
        <taxon>Vibrionales</taxon>
        <taxon>Vibrionaceae</taxon>
        <taxon>Photobacterium</taxon>
    </lineage>
</organism>
<dbReference type="FunFam" id="2.40.30.170:FF:000010">
    <property type="entry name" value="Efflux RND transporter periplasmic adaptor subunit"/>
    <property type="match status" value="1"/>
</dbReference>
<evidence type="ECO:0000259" key="2">
    <source>
        <dbReference type="Pfam" id="PF25876"/>
    </source>
</evidence>
<dbReference type="SUPFAM" id="SSF111369">
    <property type="entry name" value="HlyD-like secretion proteins"/>
    <property type="match status" value="1"/>
</dbReference>
<reference evidence="6 7" key="1">
    <citation type="submission" date="2015-05" db="EMBL/GenBank/DDBJ databases">
        <title>Photobacterium galathea sp. nov.</title>
        <authorList>
            <person name="Machado H."/>
            <person name="Gram L."/>
        </authorList>
    </citation>
    <scope>NUCLEOTIDE SEQUENCE [LARGE SCALE GENOMIC DNA]</scope>
    <source>
        <strain evidence="6 7">DSM 22954</strain>
    </source>
</reference>
<feature type="domain" description="Multidrug resistance protein MdtA-like barrel-sandwich hybrid" evidence="3">
    <location>
        <begin position="67"/>
        <end position="189"/>
    </location>
</feature>
<dbReference type="STRING" id="320778.ABT57_21815"/>
<dbReference type="PANTHER" id="PTHR30469">
    <property type="entry name" value="MULTIDRUG RESISTANCE PROTEIN MDTA"/>
    <property type="match status" value="1"/>
</dbReference>
<proteinExistence type="inferred from homology"/>
<dbReference type="Gene3D" id="2.40.420.20">
    <property type="match status" value="1"/>
</dbReference>
<evidence type="ECO:0000313" key="6">
    <source>
        <dbReference type="EMBL" id="KLV05293.1"/>
    </source>
</evidence>
<feature type="domain" description="Multidrug resistance protein MdtA-like alpha-helical hairpin" evidence="2">
    <location>
        <begin position="102"/>
        <end position="161"/>
    </location>
</feature>
<protein>
    <submittedName>
        <fullName evidence="6">Hemolysin D</fullName>
    </submittedName>
</protein>
<dbReference type="RefSeq" id="WP_047887377.1">
    <property type="nucleotide sequence ID" value="NZ_CP071325.1"/>
</dbReference>
<dbReference type="Gene3D" id="1.10.287.470">
    <property type="entry name" value="Helix hairpin bin"/>
    <property type="match status" value="1"/>
</dbReference>
<comment type="similarity">
    <text evidence="1">Belongs to the membrane fusion protein (MFP) (TC 8.A.1) family.</text>
</comment>
<dbReference type="Pfam" id="PF25917">
    <property type="entry name" value="BSH_RND"/>
    <property type="match status" value="1"/>
</dbReference>
<dbReference type="AlphaFoldDB" id="A0A0J1H0D5"/>
<dbReference type="InterPro" id="IPR058637">
    <property type="entry name" value="YknX-like_C"/>
</dbReference>
<dbReference type="Pfam" id="PF25989">
    <property type="entry name" value="YknX_C"/>
    <property type="match status" value="1"/>
</dbReference>
<evidence type="ECO:0000313" key="7">
    <source>
        <dbReference type="Proteomes" id="UP000035909"/>
    </source>
</evidence>
<sequence length="361" mass="38848">MKKVLVAVLVTTALLGGGYGYFYQPSQAAEQPAAARGGRQIPVTTGVVTSHPVTQSLSLIGKLEAQRSVEVATQVAAKVDRIVVGVNSQVKKGELLVQLDDAKAKAAYAEAVAYLNNEKRKYNEFQRLVKRGAITQTELDAQLASVSIADARLKAAKADLDDHAIRAPFDGTVGLIDFSVGHMLTVGSELFSLDDLSSMRLDIQVPEQYLSFLREGMTVRATSKAWPGQSFSGTVQAIDSRVQADSLNIRVRVGFENASHLLKPGMLMAAEIGFLPQESPVIPVQALEYSGTKRFVYRVDEAGQAHRTEVTLGARVNNEVVIESGLQIGDRIVVQGLVNMRDGIKVNDLTAASGERKGDDA</sequence>
<keyword evidence="7" id="KW-1185">Reference proteome</keyword>
<dbReference type="EMBL" id="LDOU01000026">
    <property type="protein sequence ID" value="KLV05293.1"/>
    <property type="molecule type" value="Genomic_DNA"/>
</dbReference>
<dbReference type="Gene3D" id="2.40.30.170">
    <property type="match status" value="1"/>
</dbReference>
<dbReference type="Pfam" id="PF25954">
    <property type="entry name" value="Beta-barrel_RND_2"/>
    <property type="match status" value="1"/>
</dbReference>
<gene>
    <name evidence="6" type="ORF">ABT57_21815</name>
</gene>
<dbReference type="OrthoDB" id="9806939at2"/>
<dbReference type="PATRIC" id="fig|320778.3.peg.4683"/>
<dbReference type="InterPro" id="IPR058625">
    <property type="entry name" value="MdtA-like_BSH"/>
</dbReference>
<dbReference type="GO" id="GO:1990281">
    <property type="term" value="C:efflux pump complex"/>
    <property type="evidence" value="ECO:0007669"/>
    <property type="project" value="TreeGrafter"/>
</dbReference>
<feature type="domain" description="CusB-like beta-barrel" evidence="4">
    <location>
        <begin position="201"/>
        <end position="271"/>
    </location>
</feature>
<dbReference type="InterPro" id="IPR058792">
    <property type="entry name" value="Beta-barrel_RND_2"/>
</dbReference>
<dbReference type="Pfam" id="PF25876">
    <property type="entry name" value="HH_MFP_RND"/>
    <property type="match status" value="1"/>
</dbReference>
<evidence type="ECO:0000256" key="1">
    <source>
        <dbReference type="ARBA" id="ARBA00009477"/>
    </source>
</evidence>
<evidence type="ECO:0000259" key="3">
    <source>
        <dbReference type="Pfam" id="PF25917"/>
    </source>
</evidence>
<name>A0A0J1H0D5_9GAMM</name>
<dbReference type="NCBIfam" id="TIGR01730">
    <property type="entry name" value="RND_mfp"/>
    <property type="match status" value="1"/>
</dbReference>
<dbReference type="GO" id="GO:0015562">
    <property type="term" value="F:efflux transmembrane transporter activity"/>
    <property type="evidence" value="ECO:0007669"/>
    <property type="project" value="TreeGrafter"/>
</dbReference>
<feature type="domain" description="YknX-like C-terminal permuted SH3-like" evidence="5">
    <location>
        <begin position="281"/>
        <end position="347"/>
    </location>
</feature>
<dbReference type="PANTHER" id="PTHR30469:SF13">
    <property type="entry name" value="HAE1 FAMILY EFFLUX PUMP MFP COMPONENT"/>
    <property type="match status" value="1"/>
</dbReference>
<dbReference type="InterPro" id="IPR006143">
    <property type="entry name" value="RND_pump_MFP"/>
</dbReference>
<comment type="caution">
    <text evidence="6">The sequence shown here is derived from an EMBL/GenBank/DDBJ whole genome shotgun (WGS) entry which is preliminary data.</text>
</comment>
<evidence type="ECO:0000259" key="4">
    <source>
        <dbReference type="Pfam" id="PF25954"/>
    </source>
</evidence>
<dbReference type="Gene3D" id="2.40.50.100">
    <property type="match status" value="1"/>
</dbReference>
<accession>A0A0J1H0D5</accession>